<organism evidence="2 3">
    <name type="scientific">Mycena pura</name>
    <dbReference type="NCBI Taxonomy" id="153505"/>
    <lineage>
        <taxon>Eukaryota</taxon>
        <taxon>Fungi</taxon>
        <taxon>Dikarya</taxon>
        <taxon>Basidiomycota</taxon>
        <taxon>Agaricomycotina</taxon>
        <taxon>Agaricomycetes</taxon>
        <taxon>Agaricomycetidae</taxon>
        <taxon>Agaricales</taxon>
        <taxon>Marasmiineae</taxon>
        <taxon>Mycenaceae</taxon>
        <taxon>Mycena</taxon>
    </lineage>
</organism>
<evidence type="ECO:0000313" key="3">
    <source>
        <dbReference type="Proteomes" id="UP001219525"/>
    </source>
</evidence>
<sequence>MRLVPLSSLDSHERPRASNFYNGLFRSGGQIFMAFNGDKELMKRLPTPAQASAPTSPYSLRGEIYRTAWMNPEMPHLVFLPQYRIYNGPLLECLDVTPRTIPIDRVVSHKLIETFKTLEKKEEEVERWVLSEKILEKWLKVEGFLRAVLVWLCDKTRDLYPQDYRGAMHGLPVSFGYTESYHSPQRLVDAVLESRNAFLPLLAAITMRVLVLDASQRSQWRQDLLRQIQIQHQVWDALEDIVTQLVDAPVGGIVDFTTVAAVGKVRRIDWMFSLILKHRIRVPLYFCLGFKLGAQLMNLPSMRAYHLELYDDDLERIRALPGQDPTIEWVYVHSDMRLWGVLPNPNFHPDAPSMPARRELPADPPSAPPTRKLPLVEAGSGQKPGETFTEFFARRAVDNERREARETPDAKTSRLQGEAHARTNAPPGRKGARVFVWEDTHGDEFYIRRAKNRSIAASMWDEYAPTQRIYDGFADCWDLCEGIKTDKQPACFEYDNEYDDLNAPREVEKRSAYLEQAHYDDDDEYNAPPMDAVDGDIVDDVNNDDFALTLPNGLSKDVIALLKDGRAAAGNFEAYYRQERDDEPDPNALRGAPSTVNVVDCVLRVRFGYTGYDGQYAEKMARKASLNALGDDNSPKPLPDAVGALLQSMLTANTLDDIPKELFDLRQEMTFWDNRGVDIKLFEQPSAEAYERNVFVITPRGTDCRTILVFSAVTILHIVRLGFREFKDIVGELNYVGAEFHVVIEGLGWNWNLPTPNWNLPTPRCFSLGVRQEGYRPSKLDYDAYVSLRNRFLRSPRGILALYAGGIIGRIARLVIEHPDNEIMGDDVDSHHADAKVDDPTTGRALYYNRLTLQEEDVICGVYSIQMNQVDKAQRGGRQQSRTSWWPQPAVFYNSGLHVGWWSPNCEGWFKKELKKQEAGNAELLSQMNWKKKIHFFQNSLRIYNSNHRLGTEYLLGHGTPLSFFRGRSPEARAALEIEHGARSLDELEWRPSLEASGRHAVSGYPTLALIGLRIVVFPTEGSKGKAPTSIIVLHSAVLSLWLTRALNAPVPCALYKAMMMLGVEPRTTVRARCPSCDSVSSPRFRKRSQIPIYPTQLSDPVVETIIEESARKTLANLDRGADAQMHGVYDGRFVREVKGRDGHLFLDRLGTTLPVILTNSITIISVLPGAVKFRAYERNPLTSTWRPLPELANDTAMDVDNPSQPSSRPTKAPDGPSGLRFSV</sequence>
<feature type="region of interest" description="Disordered" evidence="1">
    <location>
        <begin position="350"/>
        <end position="382"/>
    </location>
</feature>
<proteinExistence type="predicted"/>
<feature type="region of interest" description="Disordered" evidence="1">
    <location>
        <begin position="398"/>
        <end position="429"/>
    </location>
</feature>
<gene>
    <name evidence="2" type="ORF">GGX14DRAFT_678299</name>
</gene>
<protein>
    <submittedName>
        <fullName evidence="2">Uncharacterized protein</fullName>
    </submittedName>
</protein>
<comment type="caution">
    <text evidence="2">The sequence shown here is derived from an EMBL/GenBank/DDBJ whole genome shotgun (WGS) entry which is preliminary data.</text>
</comment>
<dbReference type="EMBL" id="JARJCW010000096">
    <property type="protein sequence ID" value="KAJ7194711.1"/>
    <property type="molecule type" value="Genomic_DNA"/>
</dbReference>
<feature type="compositionally biased region" description="Basic and acidic residues" evidence="1">
    <location>
        <begin position="398"/>
        <end position="421"/>
    </location>
</feature>
<feature type="region of interest" description="Disordered" evidence="1">
    <location>
        <begin position="1185"/>
        <end position="1224"/>
    </location>
</feature>
<accession>A0AAD6Y579</accession>
<keyword evidence="3" id="KW-1185">Reference proteome</keyword>
<name>A0AAD6Y579_9AGAR</name>
<dbReference type="Proteomes" id="UP001219525">
    <property type="component" value="Unassembled WGS sequence"/>
</dbReference>
<dbReference type="AlphaFoldDB" id="A0AAD6Y579"/>
<evidence type="ECO:0000256" key="1">
    <source>
        <dbReference type="SAM" id="MobiDB-lite"/>
    </source>
</evidence>
<evidence type="ECO:0000313" key="2">
    <source>
        <dbReference type="EMBL" id="KAJ7194711.1"/>
    </source>
</evidence>
<reference evidence="2" key="1">
    <citation type="submission" date="2023-03" db="EMBL/GenBank/DDBJ databases">
        <title>Massive genome expansion in bonnet fungi (Mycena s.s.) driven by repeated elements and novel gene families across ecological guilds.</title>
        <authorList>
            <consortium name="Lawrence Berkeley National Laboratory"/>
            <person name="Harder C.B."/>
            <person name="Miyauchi S."/>
            <person name="Viragh M."/>
            <person name="Kuo A."/>
            <person name="Thoen E."/>
            <person name="Andreopoulos B."/>
            <person name="Lu D."/>
            <person name="Skrede I."/>
            <person name="Drula E."/>
            <person name="Henrissat B."/>
            <person name="Morin E."/>
            <person name="Kohler A."/>
            <person name="Barry K."/>
            <person name="LaButti K."/>
            <person name="Morin E."/>
            <person name="Salamov A."/>
            <person name="Lipzen A."/>
            <person name="Mereny Z."/>
            <person name="Hegedus B."/>
            <person name="Baldrian P."/>
            <person name="Stursova M."/>
            <person name="Weitz H."/>
            <person name="Taylor A."/>
            <person name="Grigoriev I.V."/>
            <person name="Nagy L.G."/>
            <person name="Martin F."/>
            <person name="Kauserud H."/>
        </authorList>
    </citation>
    <scope>NUCLEOTIDE SEQUENCE</scope>
    <source>
        <strain evidence="2">9144</strain>
    </source>
</reference>